<dbReference type="OrthoDB" id="230260at2"/>
<keyword evidence="2" id="KW-1185">Reference proteome</keyword>
<name>A0A1E3WA86_9HYPH</name>
<evidence type="ECO:0000313" key="2">
    <source>
        <dbReference type="Proteomes" id="UP000095042"/>
    </source>
</evidence>
<accession>A0A1E3WA86</accession>
<dbReference type="EMBL" id="LPWD01000243">
    <property type="protein sequence ID" value="ODS02728.1"/>
    <property type="molecule type" value="Genomic_DNA"/>
</dbReference>
<protein>
    <submittedName>
        <fullName evidence="1">Uncharacterized protein</fullName>
    </submittedName>
</protein>
<dbReference type="RefSeq" id="WP_069624071.1">
    <property type="nucleotide sequence ID" value="NZ_LPWD01000243.1"/>
</dbReference>
<dbReference type="AlphaFoldDB" id="A0A1E3WA86"/>
<proteinExistence type="predicted"/>
<reference evidence="1 2" key="1">
    <citation type="journal article" date="2016" name="Environ. Microbiol.">
        <title>New Methyloceanibacter diversity from North Sea sediments includes methanotroph containing solely the soluble methane monooxygenase.</title>
        <authorList>
            <person name="Vekeman B."/>
            <person name="Kerckhof F.M."/>
            <person name="Cremers G."/>
            <person name="de Vos P."/>
            <person name="Vandamme P."/>
            <person name="Boon N."/>
            <person name="Op den Camp H.J."/>
            <person name="Heylen K."/>
        </authorList>
    </citation>
    <scope>NUCLEOTIDE SEQUENCE [LARGE SCALE GENOMIC DNA]</scope>
    <source>
        <strain evidence="1 2">R-67177</strain>
    </source>
</reference>
<organism evidence="1 2">
    <name type="scientific">Methyloceanibacter marginalis</name>
    <dbReference type="NCBI Taxonomy" id="1774971"/>
    <lineage>
        <taxon>Bacteria</taxon>
        <taxon>Pseudomonadati</taxon>
        <taxon>Pseudomonadota</taxon>
        <taxon>Alphaproteobacteria</taxon>
        <taxon>Hyphomicrobiales</taxon>
        <taxon>Hyphomicrobiaceae</taxon>
        <taxon>Methyloceanibacter</taxon>
    </lineage>
</organism>
<comment type="caution">
    <text evidence="1">The sequence shown here is derived from an EMBL/GenBank/DDBJ whole genome shotgun (WGS) entry which is preliminary data.</text>
</comment>
<evidence type="ECO:0000313" key="1">
    <source>
        <dbReference type="EMBL" id="ODS02728.1"/>
    </source>
</evidence>
<gene>
    <name evidence="1" type="ORF">AUC71_13745</name>
</gene>
<sequence>MERIAKAVDLDYAMAKRRLAAAETALAASREHANTNDSARIKLRELVREADSTRWVYENFLRA</sequence>
<dbReference type="Proteomes" id="UP000095042">
    <property type="component" value="Unassembled WGS sequence"/>
</dbReference>